<feature type="signal peptide" evidence="1">
    <location>
        <begin position="1"/>
        <end position="20"/>
    </location>
</feature>
<dbReference type="PROSITE" id="PS51257">
    <property type="entry name" value="PROKAR_LIPOPROTEIN"/>
    <property type="match status" value="1"/>
</dbReference>
<gene>
    <name evidence="2" type="ORF">C8N35_1128</name>
</gene>
<keyword evidence="3" id="KW-1185">Reference proteome</keyword>
<name>A0A2T5UVY1_9HYPH</name>
<proteinExistence type="predicted"/>
<reference evidence="2 3" key="1">
    <citation type="submission" date="2018-04" db="EMBL/GenBank/DDBJ databases">
        <title>Genomic Encyclopedia of Archaeal and Bacterial Type Strains, Phase II (KMG-II): from individual species to whole genera.</title>
        <authorList>
            <person name="Goeker M."/>
        </authorList>
    </citation>
    <scope>NUCLEOTIDE SEQUENCE [LARGE SCALE GENOMIC DNA]</scope>
    <source>
        <strain evidence="2 3">DSM 23382</strain>
    </source>
</reference>
<dbReference type="Proteomes" id="UP000244081">
    <property type="component" value="Unassembled WGS sequence"/>
</dbReference>
<dbReference type="OrthoDB" id="7836681at2"/>
<keyword evidence="1" id="KW-0732">Signal</keyword>
<sequence length="161" mass="17272">MKRTLATLAILGLSLGTACADTLGTIKATWNGSKRTWFITSFNGQSQSSHTDAARVVDSFNLWGNPQEGDVAATKNVVSLGFSVMTGPKGKQAIDASVYYLDSGLSDMWDASEDGQTKVTLDVFDKTETTVHVTGSFHATPTKAGKFRQIDGIFDVTFPLN</sequence>
<accession>A0A2T5UVY1</accession>
<comment type="caution">
    <text evidence="2">The sequence shown here is derived from an EMBL/GenBank/DDBJ whole genome shotgun (WGS) entry which is preliminary data.</text>
</comment>
<dbReference type="RefSeq" id="WP_107991724.1">
    <property type="nucleotide sequence ID" value="NZ_QAYG01000012.1"/>
</dbReference>
<protein>
    <submittedName>
        <fullName evidence="2">Uncharacterized protein</fullName>
    </submittedName>
</protein>
<feature type="chain" id="PRO_5015580487" evidence="1">
    <location>
        <begin position="21"/>
        <end position="161"/>
    </location>
</feature>
<evidence type="ECO:0000256" key="1">
    <source>
        <dbReference type="SAM" id="SignalP"/>
    </source>
</evidence>
<dbReference type="EMBL" id="QAYG01000012">
    <property type="protein sequence ID" value="PTW55685.1"/>
    <property type="molecule type" value="Genomic_DNA"/>
</dbReference>
<organism evidence="2 3">
    <name type="scientific">Breoghania corrubedonensis</name>
    <dbReference type="NCBI Taxonomy" id="665038"/>
    <lineage>
        <taxon>Bacteria</taxon>
        <taxon>Pseudomonadati</taxon>
        <taxon>Pseudomonadota</taxon>
        <taxon>Alphaproteobacteria</taxon>
        <taxon>Hyphomicrobiales</taxon>
        <taxon>Stappiaceae</taxon>
        <taxon>Breoghania</taxon>
    </lineage>
</organism>
<evidence type="ECO:0000313" key="2">
    <source>
        <dbReference type="EMBL" id="PTW55685.1"/>
    </source>
</evidence>
<dbReference type="AlphaFoldDB" id="A0A2T5UVY1"/>
<evidence type="ECO:0000313" key="3">
    <source>
        <dbReference type="Proteomes" id="UP000244081"/>
    </source>
</evidence>